<sequence length="115" mass="13128">MGLEPWQMAEAYRLDFRSTGVALTASAHEGELNATSTLHQLRLDSPSIPVGTFILDYPTYRWRGLSVDIVRHFFPLPTLKRIVELLASLRMNTLHLHLSDDQGWRIPIGEYPDLI</sequence>
<evidence type="ECO:0000313" key="6">
    <source>
        <dbReference type="EMBL" id="AIA87015.1"/>
    </source>
</evidence>
<evidence type="ECO:0000256" key="3">
    <source>
        <dbReference type="ARBA" id="ARBA00012663"/>
    </source>
</evidence>
<dbReference type="PANTHER" id="PTHR22600">
    <property type="entry name" value="BETA-HEXOSAMINIDASE"/>
    <property type="match status" value="1"/>
</dbReference>
<dbReference type="EMBL" id="KF119748">
    <property type="protein sequence ID" value="AIA87015.1"/>
    <property type="molecule type" value="Genomic_DNA"/>
</dbReference>
<dbReference type="InterPro" id="IPR015883">
    <property type="entry name" value="Glyco_hydro_20_cat"/>
</dbReference>
<dbReference type="AlphaFoldDB" id="A0A060C1V8"/>
<dbReference type="InterPro" id="IPR025705">
    <property type="entry name" value="Beta_hexosaminidase_sua/sub"/>
</dbReference>
<protein>
    <recommendedName>
        <fullName evidence="3">beta-N-acetylhexosaminidase</fullName>
        <ecNumber evidence="3">3.2.1.52</ecNumber>
    </recommendedName>
</protein>
<dbReference type="InterPro" id="IPR029018">
    <property type="entry name" value="Hex-like_dom2"/>
</dbReference>
<evidence type="ECO:0000256" key="1">
    <source>
        <dbReference type="ARBA" id="ARBA00001231"/>
    </source>
</evidence>
<feature type="domain" description="Glycoside hydrolase family 20 catalytic" evidence="5">
    <location>
        <begin position="60"/>
        <end position="114"/>
    </location>
</feature>
<dbReference type="Pfam" id="PF00728">
    <property type="entry name" value="Glyco_hydro_20"/>
    <property type="match status" value="1"/>
</dbReference>
<proteinExistence type="inferred from homology"/>
<dbReference type="GO" id="GO:0016020">
    <property type="term" value="C:membrane"/>
    <property type="evidence" value="ECO:0007669"/>
    <property type="project" value="TreeGrafter"/>
</dbReference>
<name>A0A060C1V8_9SPHI</name>
<evidence type="ECO:0000256" key="4">
    <source>
        <dbReference type="ARBA" id="ARBA00022801"/>
    </source>
</evidence>
<dbReference type="EC" id="3.2.1.52" evidence="3"/>
<dbReference type="SUPFAM" id="SSF51445">
    <property type="entry name" value="(Trans)glycosidases"/>
    <property type="match status" value="1"/>
</dbReference>
<accession>A0A060C1V8</accession>
<reference evidence="6" key="1">
    <citation type="journal article" date="2013" name="Environ. Microbiol.">
        <title>Seasonally variable intestinal metagenomes of the red palm weevil (Rhynchophorus ferrugineus).</title>
        <authorList>
            <person name="Jia S."/>
            <person name="Zhang X."/>
            <person name="Zhang G."/>
            <person name="Yin A."/>
            <person name="Zhang S."/>
            <person name="Li F."/>
            <person name="Wang L."/>
            <person name="Zhao D."/>
            <person name="Yun Q."/>
            <person name="Tala"/>
            <person name="Wang J."/>
            <person name="Sun G."/>
            <person name="Baabdullah M."/>
            <person name="Yu X."/>
            <person name="Hu S."/>
            <person name="Al-Mssallem I.S."/>
            <person name="Yu J."/>
        </authorList>
    </citation>
    <scope>NUCLEOTIDE SEQUENCE</scope>
</reference>
<dbReference type="InterPro" id="IPR017853">
    <property type="entry name" value="GH"/>
</dbReference>
<dbReference type="PANTHER" id="PTHR22600:SF57">
    <property type="entry name" value="BETA-N-ACETYLHEXOSAMINIDASE"/>
    <property type="match status" value="1"/>
</dbReference>
<keyword evidence="4" id="KW-0378">Hydrolase</keyword>
<dbReference type="Gene3D" id="3.30.379.10">
    <property type="entry name" value="Chitobiase/beta-hexosaminidase domain 2-like"/>
    <property type="match status" value="1"/>
</dbReference>
<organism evidence="6">
    <name type="scientific">uncultured Pedobacter sp</name>
    <dbReference type="NCBI Taxonomy" id="246139"/>
    <lineage>
        <taxon>Bacteria</taxon>
        <taxon>Pseudomonadati</taxon>
        <taxon>Bacteroidota</taxon>
        <taxon>Sphingobacteriia</taxon>
        <taxon>Sphingobacteriales</taxon>
        <taxon>Sphingobacteriaceae</taxon>
        <taxon>Pedobacter</taxon>
        <taxon>environmental samples</taxon>
    </lineage>
</organism>
<dbReference type="SUPFAM" id="SSF55545">
    <property type="entry name" value="beta-N-acetylhexosaminidase-like domain"/>
    <property type="match status" value="1"/>
</dbReference>
<dbReference type="PRINTS" id="PR00738">
    <property type="entry name" value="GLHYDRLASE20"/>
</dbReference>
<dbReference type="GO" id="GO:0030203">
    <property type="term" value="P:glycosaminoglycan metabolic process"/>
    <property type="evidence" value="ECO:0007669"/>
    <property type="project" value="TreeGrafter"/>
</dbReference>
<evidence type="ECO:0000259" key="5">
    <source>
        <dbReference type="Pfam" id="PF00728"/>
    </source>
</evidence>
<comment type="catalytic activity">
    <reaction evidence="1">
        <text>Hydrolysis of terminal non-reducing N-acetyl-D-hexosamine residues in N-acetyl-beta-D-hexosaminides.</text>
        <dbReference type="EC" id="3.2.1.52"/>
    </reaction>
</comment>
<comment type="similarity">
    <text evidence="2">Belongs to the glycosyl hydrolase 20 family.</text>
</comment>
<dbReference type="GO" id="GO:0005975">
    <property type="term" value="P:carbohydrate metabolic process"/>
    <property type="evidence" value="ECO:0007669"/>
    <property type="project" value="InterPro"/>
</dbReference>
<evidence type="ECO:0000256" key="2">
    <source>
        <dbReference type="ARBA" id="ARBA00006285"/>
    </source>
</evidence>
<dbReference type="GO" id="GO:0004563">
    <property type="term" value="F:beta-N-acetylhexosaminidase activity"/>
    <property type="evidence" value="ECO:0007669"/>
    <property type="project" value="UniProtKB-EC"/>
</dbReference>
<dbReference type="Gene3D" id="3.20.20.80">
    <property type="entry name" value="Glycosidases"/>
    <property type="match status" value="1"/>
</dbReference>
<feature type="non-terminal residue" evidence="6">
    <location>
        <position position="115"/>
    </location>
</feature>